<feature type="domain" description="F-box" evidence="3">
    <location>
        <begin position="124"/>
        <end position="168"/>
    </location>
</feature>
<dbReference type="InterPro" id="IPR036047">
    <property type="entry name" value="F-box-like_dom_sf"/>
</dbReference>
<dbReference type="InterPro" id="IPR001810">
    <property type="entry name" value="F-box_dom"/>
</dbReference>
<evidence type="ECO:0000256" key="2">
    <source>
        <dbReference type="SAM" id="MobiDB-lite"/>
    </source>
</evidence>
<dbReference type="GO" id="GO:0031146">
    <property type="term" value="P:SCF-dependent proteasomal ubiquitin-dependent protein catabolic process"/>
    <property type="evidence" value="ECO:0007669"/>
    <property type="project" value="TreeGrafter"/>
</dbReference>
<accession>A0AAV5QEI6</accession>
<dbReference type="SUPFAM" id="SSF81383">
    <property type="entry name" value="F-box domain"/>
    <property type="match status" value="1"/>
</dbReference>
<evidence type="ECO:0000259" key="4">
    <source>
        <dbReference type="Pfam" id="PF19270"/>
    </source>
</evidence>
<sequence length="353" mass="40759">MATQLVTSGDNIDVALELFEKGIAKESIGKFSDAILLYREAFKLNEKVDKVYRNRLSMQKDHDHSNDSPLMRNPELLGQKLNRLSLTDDGETSVSQVRHDDGEPTNDQEGAEVEGCPLLELLTDDVLIHILKYLAMARAPDWVSLARSNKRLAHLGFDTSSLWRDLSLDIYSTVYPSISKKEIEFQSHNIYKGWKDMYFKKPFLKFGGVYISICTYLREGSSAHSLSWTNPIHIITYYRYLRFFKSGTCLRLLTIAEPHEVVPKFTKDWKENGLKDVFNGFWTLEEDGKLTIEGEGVVKDCQFTQELRVSGRRHNQLKWISSYCINAENVQTFFSLSKEKWFAFSRVKSWPIE</sequence>
<dbReference type="GO" id="GO:0019005">
    <property type="term" value="C:SCF ubiquitin ligase complex"/>
    <property type="evidence" value="ECO:0007669"/>
    <property type="project" value="TreeGrafter"/>
</dbReference>
<dbReference type="Proteomes" id="UP001360560">
    <property type="component" value="Unassembled WGS sequence"/>
</dbReference>
<evidence type="ECO:0000256" key="1">
    <source>
        <dbReference type="ARBA" id="ARBA00022786"/>
    </source>
</evidence>
<dbReference type="GO" id="GO:0016874">
    <property type="term" value="F:ligase activity"/>
    <property type="evidence" value="ECO:0007669"/>
    <property type="project" value="UniProtKB-KW"/>
</dbReference>
<dbReference type="AlphaFoldDB" id="A0AAV5QEI6"/>
<evidence type="ECO:0000259" key="3">
    <source>
        <dbReference type="Pfam" id="PF12937"/>
    </source>
</evidence>
<dbReference type="Pfam" id="PF19270">
    <property type="entry name" value="FBO_C"/>
    <property type="match status" value="1"/>
</dbReference>
<proteinExistence type="predicted"/>
<evidence type="ECO:0000313" key="6">
    <source>
        <dbReference type="Proteomes" id="UP001360560"/>
    </source>
</evidence>
<organism evidence="5 6">
    <name type="scientific">Saccharomycopsis crataegensis</name>
    <dbReference type="NCBI Taxonomy" id="43959"/>
    <lineage>
        <taxon>Eukaryota</taxon>
        <taxon>Fungi</taxon>
        <taxon>Dikarya</taxon>
        <taxon>Ascomycota</taxon>
        <taxon>Saccharomycotina</taxon>
        <taxon>Saccharomycetes</taxon>
        <taxon>Saccharomycopsidaceae</taxon>
        <taxon>Saccharomycopsis</taxon>
    </lineage>
</organism>
<dbReference type="GeneID" id="90070738"/>
<gene>
    <name evidence="5" type="ORF">DASC09_000840</name>
</gene>
<evidence type="ECO:0000313" key="5">
    <source>
        <dbReference type="EMBL" id="GMM32759.1"/>
    </source>
</evidence>
<dbReference type="InterPro" id="IPR045464">
    <property type="entry name" value="Hrt3/FBXO9_C"/>
</dbReference>
<dbReference type="EMBL" id="BTFZ01000001">
    <property type="protein sequence ID" value="GMM32759.1"/>
    <property type="molecule type" value="Genomic_DNA"/>
</dbReference>
<dbReference type="PANTHER" id="PTHR12874">
    <property type="entry name" value="F-BOX ONLY PROTEIN 48-RELATED"/>
    <property type="match status" value="1"/>
</dbReference>
<keyword evidence="5" id="KW-0436">Ligase</keyword>
<keyword evidence="1" id="KW-0833">Ubl conjugation pathway</keyword>
<feature type="region of interest" description="Disordered" evidence="2">
    <location>
        <begin position="88"/>
        <end position="110"/>
    </location>
</feature>
<name>A0AAV5QEI6_9ASCO</name>
<protein>
    <submittedName>
        <fullName evidence="5">SCF ubiquitin ligase complex subunit</fullName>
    </submittedName>
</protein>
<reference evidence="5 6" key="1">
    <citation type="journal article" date="2023" name="Elife">
        <title>Identification of key yeast species and microbe-microbe interactions impacting larval growth of Drosophila in the wild.</title>
        <authorList>
            <person name="Mure A."/>
            <person name="Sugiura Y."/>
            <person name="Maeda R."/>
            <person name="Honda K."/>
            <person name="Sakurai N."/>
            <person name="Takahashi Y."/>
            <person name="Watada M."/>
            <person name="Katoh T."/>
            <person name="Gotoh A."/>
            <person name="Gotoh Y."/>
            <person name="Taniguchi I."/>
            <person name="Nakamura K."/>
            <person name="Hayashi T."/>
            <person name="Katayama T."/>
            <person name="Uemura T."/>
            <person name="Hattori Y."/>
        </authorList>
    </citation>
    <scope>NUCLEOTIDE SEQUENCE [LARGE SCALE GENOMIC DNA]</scope>
    <source>
        <strain evidence="5 6">SC-9</strain>
    </source>
</reference>
<dbReference type="Pfam" id="PF12937">
    <property type="entry name" value="F-box-like"/>
    <property type="match status" value="1"/>
</dbReference>
<comment type="caution">
    <text evidence="5">The sequence shown here is derived from an EMBL/GenBank/DDBJ whole genome shotgun (WGS) entry which is preliminary data.</text>
</comment>
<keyword evidence="6" id="KW-1185">Reference proteome</keyword>
<dbReference type="PANTHER" id="PTHR12874:SF9">
    <property type="entry name" value="F-BOX ONLY PROTEIN 48"/>
    <property type="match status" value="1"/>
</dbReference>
<dbReference type="GO" id="GO:0005737">
    <property type="term" value="C:cytoplasm"/>
    <property type="evidence" value="ECO:0007669"/>
    <property type="project" value="TreeGrafter"/>
</dbReference>
<dbReference type="RefSeq" id="XP_064849759.1">
    <property type="nucleotide sequence ID" value="XM_064993687.1"/>
</dbReference>
<feature type="domain" description="F-box protein Hrt3/FBXO9 C-terminal" evidence="4">
    <location>
        <begin position="192"/>
        <end position="291"/>
    </location>
</feature>